<dbReference type="InterPro" id="IPR016039">
    <property type="entry name" value="Thiolase-like"/>
</dbReference>
<keyword evidence="11" id="KW-1185">Reference proteome</keyword>
<dbReference type="SUPFAM" id="SSF53901">
    <property type="entry name" value="Thiolase-like"/>
    <property type="match status" value="1"/>
</dbReference>
<proteinExistence type="predicted"/>
<dbReference type="Pfam" id="PF08659">
    <property type="entry name" value="KR"/>
    <property type="match status" value="2"/>
</dbReference>
<name>A0ABY6BR76_9ACTN</name>
<dbReference type="PANTHER" id="PTHR43775:SF51">
    <property type="entry name" value="INACTIVE PHENOLPHTHIOCEROL SYNTHESIS POLYKETIDE SYNTHASE TYPE I PKS1-RELATED"/>
    <property type="match status" value="1"/>
</dbReference>
<evidence type="ECO:0000256" key="5">
    <source>
        <dbReference type="ARBA" id="ARBA00023268"/>
    </source>
</evidence>
<dbReference type="Gene3D" id="3.30.70.3290">
    <property type="match status" value="1"/>
</dbReference>
<evidence type="ECO:0000313" key="11">
    <source>
        <dbReference type="Proteomes" id="UP001064390"/>
    </source>
</evidence>
<dbReference type="Pfam" id="PF00109">
    <property type="entry name" value="ketoacyl-synt"/>
    <property type="match status" value="1"/>
</dbReference>
<feature type="compositionally biased region" description="Low complexity" evidence="7">
    <location>
        <begin position="1582"/>
        <end position="1600"/>
    </location>
</feature>
<dbReference type="PROSITE" id="PS50075">
    <property type="entry name" value="CARRIER"/>
    <property type="match status" value="2"/>
</dbReference>
<dbReference type="EMBL" id="CP104697">
    <property type="protein sequence ID" value="UXI76714.1"/>
    <property type="molecule type" value="Genomic_DNA"/>
</dbReference>
<dbReference type="InterPro" id="IPR001227">
    <property type="entry name" value="Ac_transferase_dom_sf"/>
</dbReference>
<dbReference type="Gene3D" id="1.10.1200.10">
    <property type="entry name" value="ACP-like"/>
    <property type="match status" value="2"/>
</dbReference>
<dbReference type="CDD" id="cd08952">
    <property type="entry name" value="KR_1_SDR_x"/>
    <property type="match status" value="2"/>
</dbReference>
<dbReference type="NCBIfam" id="NF045894">
    <property type="entry name" value="PKS_plus_SDR"/>
    <property type="match status" value="1"/>
</dbReference>
<dbReference type="SMART" id="SM00825">
    <property type="entry name" value="PKS_KS"/>
    <property type="match status" value="1"/>
</dbReference>
<evidence type="ECO:0000256" key="6">
    <source>
        <dbReference type="ARBA" id="ARBA00023315"/>
    </source>
</evidence>
<dbReference type="Pfam" id="PF18369">
    <property type="entry name" value="PKS_DE"/>
    <property type="match status" value="1"/>
</dbReference>
<feature type="domain" description="Carrier" evidence="8">
    <location>
        <begin position="2015"/>
        <end position="2090"/>
    </location>
</feature>
<dbReference type="InterPro" id="IPR020841">
    <property type="entry name" value="PKS_Beta-ketoAc_synthase_dom"/>
</dbReference>
<evidence type="ECO:0000256" key="4">
    <source>
        <dbReference type="ARBA" id="ARBA00023194"/>
    </source>
</evidence>
<dbReference type="InterPro" id="IPR014043">
    <property type="entry name" value="Acyl_transferase_dom"/>
</dbReference>
<dbReference type="PROSITE" id="PS52004">
    <property type="entry name" value="KS3_2"/>
    <property type="match status" value="1"/>
</dbReference>
<dbReference type="InterPro" id="IPR016036">
    <property type="entry name" value="Malonyl_transacylase_ACP-bd"/>
</dbReference>
<protein>
    <submittedName>
        <fullName evidence="10">SDR family NAD(P)-dependent oxidoreductase</fullName>
    </submittedName>
</protein>
<dbReference type="InterPro" id="IPR032821">
    <property type="entry name" value="PKS_assoc"/>
</dbReference>
<dbReference type="SUPFAM" id="SSF52151">
    <property type="entry name" value="FabD/lysophospholipase-like"/>
    <property type="match status" value="1"/>
</dbReference>
<dbReference type="InterPro" id="IPR013968">
    <property type="entry name" value="PKS_KR"/>
</dbReference>
<dbReference type="PANTHER" id="PTHR43775">
    <property type="entry name" value="FATTY ACID SYNTHASE"/>
    <property type="match status" value="1"/>
</dbReference>
<accession>A0ABY6BR76</accession>
<dbReference type="Pfam" id="PF00698">
    <property type="entry name" value="Acyl_transf_1"/>
    <property type="match status" value="1"/>
</dbReference>
<evidence type="ECO:0000256" key="1">
    <source>
        <dbReference type="ARBA" id="ARBA00022450"/>
    </source>
</evidence>
<dbReference type="InterPro" id="IPR036291">
    <property type="entry name" value="NAD(P)-bd_dom_sf"/>
</dbReference>
<feature type="non-terminal residue" evidence="10">
    <location>
        <position position="1"/>
    </location>
</feature>
<dbReference type="SMART" id="SM00822">
    <property type="entry name" value="PKS_KR"/>
    <property type="match status" value="2"/>
</dbReference>
<evidence type="ECO:0000256" key="2">
    <source>
        <dbReference type="ARBA" id="ARBA00022553"/>
    </source>
</evidence>
<dbReference type="InterPro" id="IPR014031">
    <property type="entry name" value="Ketoacyl_synth_C"/>
</dbReference>
<dbReference type="Pfam" id="PF16197">
    <property type="entry name" value="KAsynt_C_assoc"/>
    <property type="match status" value="1"/>
</dbReference>
<keyword evidence="1" id="KW-0596">Phosphopantetheine</keyword>
<feature type="domain" description="Carrier" evidence="8">
    <location>
        <begin position="427"/>
        <end position="505"/>
    </location>
</feature>
<dbReference type="CDD" id="cd00833">
    <property type="entry name" value="PKS"/>
    <property type="match status" value="1"/>
</dbReference>
<feature type="region of interest" description="Disordered" evidence="7">
    <location>
        <begin position="510"/>
        <end position="530"/>
    </location>
</feature>
<evidence type="ECO:0000256" key="3">
    <source>
        <dbReference type="ARBA" id="ARBA00022679"/>
    </source>
</evidence>
<dbReference type="Proteomes" id="UP001064390">
    <property type="component" value="Chromosome"/>
</dbReference>
<dbReference type="SMART" id="SM00823">
    <property type="entry name" value="PKS_PP"/>
    <property type="match status" value="2"/>
</dbReference>
<dbReference type="RefSeq" id="WP_261698267.1">
    <property type="nucleotide sequence ID" value="NZ_CP104697.1"/>
</dbReference>
<organism evidence="10 11">
    <name type="scientific">Streptomyces vinaceusdrappus</name>
    <dbReference type="NCBI Taxonomy" id="67376"/>
    <lineage>
        <taxon>Bacteria</taxon>
        <taxon>Bacillati</taxon>
        <taxon>Actinomycetota</taxon>
        <taxon>Actinomycetes</taxon>
        <taxon>Kitasatosporales</taxon>
        <taxon>Streptomycetaceae</taxon>
        <taxon>Streptomyces</taxon>
        <taxon>Streptomyces rochei group</taxon>
    </lineage>
</organism>
<dbReference type="InterPro" id="IPR020806">
    <property type="entry name" value="PKS_PP-bd"/>
</dbReference>
<evidence type="ECO:0000259" key="9">
    <source>
        <dbReference type="PROSITE" id="PS52004"/>
    </source>
</evidence>
<dbReference type="SUPFAM" id="SSF55048">
    <property type="entry name" value="Probable ACP-binding domain of malonyl-CoA ACP transacylase"/>
    <property type="match status" value="1"/>
</dbReference>
<dbReference type="PROSITE" id="PS00012">
    <property type="entry name" value="PHOSPHOPANTETHEINE"/>
    <property type="match status" value="2"/>
</dbReference>
<dbReference type="PROSITE" id="PS00606">
    <property type="entry name" value="KS3_1"/>
    <property type="match status" value="1"/>
</dbReference>
<dbReference type="InterPro" id="IPR016035">
    <property type="entry name" value="Acyl_Trfase/lysoPLipase"/>
</dbReference>
<dbReference type="SMART" id="SM00827">
    <property type="entry name" value="PKS_AT"/>
    <property type="match status" value="1"/>
</dbReference>
<dbReference type="SMART" id="SM01294">
    <property type="entry name" value="PKS_PP_betabranch"/>
    <property type="match status" value="2"/>
</dbReference>
<dbReference type="Gene3D" id="6.10.140.1830">
    <property type="match status" value="1"/>
</dbReference>
<keyword evidence="4" id="KW-0045">Antibiotic biosynthesis</keyword>
<dbReference type="Gene3D" id="3.40.47.10">
    <property type="match status" value="1"/>
</dbReference>
<dbReference type="InterPro" id="IPR014030">
    <property type="entry name" value="Ketoacyl_synth_N"/>
</dbReference>
<dbReference type="Gene3D" id="3.40.366.10">
    <property type="entry name" value="Malonyl-Coenzyme A Acyl Carrier Protein, domain 2"/>
    <property type="match status" value="1"/>
</dbReference>
<feature type="region of interest" description="Disordered" evidence="7">
    <location>
        <begin position="1582"/>
        <end position="1610"/>
    </location>
</feature>
<reference evidence="10" key="1">
    <citation type="submission" date="2022-09" db="EMBL/GenBank/DDBJ databases">
        <title>Streptomyces vinaceusdrappus strain AC-40.</title>
        <authorList>
            <person name="Sedeek A.M."/>
            <person name="Salah I."/>
            <person name="Kamel H.L."/>
            <person name="Soltan M.A."/>
            <person name="Elsayed T.R."/>
        </authorList>
    </citation>
    <scope>NUCLEOTIDE SEQUENCE</scope>
    <source>
        <strain evidence="10">AC-40</strain>
    </source>
</reference>
<dbReference type="InterPro" id="IPR018201">
    <property type="entry name" value="Ketoacyl_synth_AS"/>
</dbReference>
<evidence type="ECO:0000256" key="7">
    <source>
        <dbReference type="SAM" id="MobiDB-lite"/>
    </source>
</evidence>
<evidence type="ECO:0000313" key="10">
    <source>
        <dbReference type="EMBL" id="UXI76714.1"/>
    </source>
</evidence>
<feature type="domain" description="Ketosynthase family 3 (KS3)" evidence="9">
    <location>
        <begin position="529"/>
        <end position="950"/>
    </location>
</feature>
<keyword evidence="3" id="KW-0808">Transferase</keyword>
<keyword evidence="2" id="KW-0597">Phosphoprotein</keyword>
<dbReference type="InterPro" id="IPR006162">
    <property type="entry name" value="Ppantetheine_attach_site"/>
</dbReference>
<sequence>AAARLETAADGTAYAGVLALLGAASAHSAGPLDGPARPDALLRLLAETGIDAPLWCVTRGAVRVGRTDRAADPGQAALWGLGRVLALEEPERWGGLVDVDHVAGARSADRLRAVLATGTADGIAEDQVALRASGAFGRRLTRAAAQRPDTVWRPTGTVLVTGGPEGFGGHVARWLAAHGAAGVLLAGPTDPADDAFAALRTEVEAAGAVLTAVHHTDPADAGPLTRAVAALPADRALTAVVHTGDTGTPDEPSTTIVHAAHDALTAAVGERTLDAFVVFNSISAVWGVTGQGPGAAAGAYLDALVQRHRASGVNALSVAWGAWQGAGPDGLAAHLRVNGLPAMEPRHALAALAALVGEAAEDPAAPASVTLADVVWDRFAPAFTRTRPGRLFSALPEAREALRAADGGDASTATDLRNRLRPLGRADRERGLLDLVLAEVAPVLGHADAGAVPATGSFNDLGFDSLTAVDLRNRLATATGLTLPATLVFDYPTPAALAAHLLDELLGGDEDESTAADASPSRPATDDGDDPIVIVGMSCRYPGDVRSPEDLWELLEAGTDAIGGFPTDRGWDLERLLHGDRDGRGRSVSREGGFLYDVADFDPAFFGISPREALVIDPQQRIVLQAAWEALERAGIDPATLRGGDTGVFVGGGSGDYRPAIGQTGHVETAQSASLLSGRLSYTLGLEGPSVSVDTACSSSLTALHLAAQAIRGGECTLALAGGVTVMSTPVGFVEFGEMGALSPDGRCKPFSDAADGTAWAEGVGMLVVERMSEARRRGHEILAVLRGSAVNQDGASNGLTAPNGPSQQRVIRKALAAAGLTAREVDAVEAHGTGTALGDPIEAQALLATYGSERDPQHPLLLGSVKSNIGHAQAAAGVAGVIKMVLAMRHGTLPRTLHVDRPSSHVAWDPDAVRLLTEATDWPDTGRPRRAAVSAFGASGTNAHVVLEQAPAPEGTAGTTGPAIETAGPATETAGPAIERPLPVPLSAATADALPDQAARLRDRLLATDPAALPGPADLALSLGTTRSAFEHRAVLAVAGRDELLDALTALAEDRDDRAVLRGRATPGGRTAFLFPGQGSQRAGAGRALYARFPAFAEALDEVLAHFDQELDRPLREVMFAEEGTVEADLLDSTGWTQPALFALGVALYRLCESWGVRPDLLAGHSVGEIAAAHVAGVFSLEDACRVVAARARLMQALPAGGAMLAVRATEDEVAPRLTDRLSLAAVNGPEAVVVSGDEDAVTALADEFAALGRKTRRLRVSHAFHSLHMDAMLQDFERVTRSVSYTPPTLPLVSNLTGGPATDEQVCDPGYWVRHVRRAVRFGDGVRTLAARGATRYLELGPDGVLCSLAQDTLDTLADENRPAPVVVPALRTGRDEERSLITAVARLHAAGQPVDWAALLEGTGARRVDLPTYPFRRQRFWADAAPAAAGAGRGAGSAGDEAFWAAVQDQEFDSLAGELGVDGDALSRVLPALRDWRRKHGDQATVDGWRRRIAWRPLNRSAAGTPVGTWLAVLPEGHADDPWTTQVLRILGSGAVTIEVPAHDHDRAALAAAIRHHLDVSGPFTGVVSLLALAGDTPDGDTLGGDTPDGDTPTSVAPGGGAGTGLTADGTPLGAALTATLVQALGDARTDAPLWCLTRGAAAVSPGETVAAPLQAAVHGLGRVAALEHPQRWGGTVDLPVTLDGRTAERLAAVLADPEGEDQLAVRPGAVFGRRLAAVRPEAPRDWQPDGTVLITGGTGALGARTARRLAGAGARRLLLLSRSGPDAPGAAELAADLRALGAEPVITACDTADRDALAAVLAQLPEDAPLTGVIHAAGVLDDGVLDGLTPERFATVFRAKVTSALLLDELTRAHEPEVFALFSSASAAVGNPGQGTYAAANAVLDALAERRRAEGLAATSVAYGAWDGEGMAGGERAAALARRTGVRPLDPDLAVLALRQVVTGTDPVAVVADVDPDRFARAFTSVRPSRLLAEMPSHTALAASDGGRDARQSGPALRERLTRLPEGRRATTVLTLVRERAAEVLGHPGTDQVGPDRAFRDLGFDSLGAVELRNQLNAATGLTLSATLVFDHPTPAALAGHILQQLLPSGSGGTSPAATTGDDERAVRAALAGLPLDRLRAGGLLDRLLELAGQTPDTPGAHQDTTAVDDDAYGVSIDAMEIDDLVQAALNAHPDEERD</sequence>
<dbReference type="InterPro" id="IPR041618">
    <property type="entry name" value="PKS_DE"/>
</dbReference>
<dbReference type="InterPro" id="IPR057326">
    <property type="entry name" value="KR_dom"/>
</dbReference>
<dbReference type="Pfam" id="PF00550">
    <property type="entry name" value="PP-binding"/>
    <property type="match status" value="2"/>
</dbReference>
<dbReference type="SUPFAM" id="SSF47336">
    <property type="entry name" value="ACP-like"/>
    <property type="match status" value="2"/>
</dbReference>
<dbReference type="InterPro" id="IPR009081">
    <property type="entry name" value="PP-bd_ACP"/>
</dbReference>
<dbReference type="InterPro" id="IPR050091">
    <property type="entry name" value="PKS_NRPS_Biosynth_Enz"/>
</dbReference>
<dbReference type="Gene3D" id="3.40.50.720">
    <property type="entry name" value="NAD(P)-binding Rossmann-like Domain"/>
    <property type="match status" value="2"/>
</dbReference>
<dbReference type="SUPFAM" id="SSF51735">
    <property type="entry name" value="NAD(P)-binding Rossmann-fold domains"/>
    <property type="match status" value="4"/>
</dbReference>
<evidence type="ECO:0000259" key="8">
    <source>
        <dbReference type="PROSITE" id="PS50075"/>
    </source>
</evidence>
<dbReference type="Pfam" id="PF02801">
    <property type="entry name" value="Ketoacyl-synt_C"/>
    <property type="match status" value="1"/>
</dbReference>
<dbReference type="InterPro" id="IPR036736">
    <property type="entry name" value="ACP-like_sf"/>
</dbReference>
<keyword evidence="5" id="KW-0511">Multifunctional enzyme</keyword>
<gene>
    <name evidence="10" type="ORF">N6Q81_00945</name>
</gene>
<keyword evidence="6" id="KW-0012">Acyltransferase</keyword>